<sequence>YTTALSCDLFITGDTVLPVDLGFAFPNDVPDSYLAAFDSALAALDDSGVMNSLQRQFIRPRSTCHASNSLAANLMVPQVKFSHVAGLWVILGACVVVGLGLNLGLWCLRARSLPSMHRQPDAPSNHAAAGSVHGSSQSNGAPGPRKSLGRLTTSLSAVSGSLKDASTSCICCLPNLGPAAVSNPTSWLGMADAATADEAMQ</sequence>
<dbReference type="AlphaFoldDB" id="A0A699YKC4"/>
<keyword evidence="2" id="KW-0472">Membrane</keyword>
<feature type="region of interest" description="Disordered" evidence="1">
    <location>
        <begin position="118"/>
        <end position="149"/>
    </location>
</feature>
<name>A0A699YKC4_HAELA</name>
<dbReference type="Proteomes" id="UP000485058">
    <property type="component" value="Unassembled WGS sequence"/>
</dbReference>
<protein>
    <submittedName>
        <fullName evidence="3">Uncharacterized protein</fullName>
    </submittedName>
</protein>
<reference evidence="3 4" key="1">
    <citation type="submission" date="2020-02" db="EMBL/GenBank/DDBJ databases">
        <title>Draft genome sequence of Haematococcus lacustris strain NIES-144.</title>
        <authorList>
            <person name="Morimoto D."/>
            <person name="Nakagawa S."/>
            <person name="Yoshida T."/>
            <person name="Sawayama S."/>
        </authorList>
    </citation>
    <scope>NUCLEOTIDE SEQUENCE [LARGE SCALE GENOMIC DNA]</scope>
    <source>
        <strain evidence="3 4">NIES-144</strain>
    </source>
</reference>
<evidence type="ECO:0000256" key="1">
    <source>
        <dbReference type="SAM" id="MobiDB-lite"/>
    </source>
</evidence>
<evidence type="ECO:0000313" key="4">
    <source>
        <dbReference type="Proteomes" id="UP000485058"/>
    </source>
</evidence>
<proteinExistence type="predicted"/>
<gene>
    <name evidence="3" type="ORF">HaLaN_01070</name>
</gene>
<accession>A0A699YKC4</accession>
<evidence type="ECO:0000313" key="3">
    <source>
        <dbReference type="EMBL" id="GFH06439.1"/>
    </source>
</evidence>
<keyword evidence="4" id="KW-1185">Reference proteome</keyword>
<evidence type="ECO:0000256" key="2">
    <source>
        <dbReference type="SAM" id="Phobius"/>
    </source>
</evidence>
<comment type="caution">
    <text evidence="3">The sequence shown here is derived from an EMBL/GenBank/DDBJ whole genome shotgun (WGS) entry which is preliminary data.</text>
</comment>
<feature type="transmembrane region" description="Helical" evidence="2">
    <location>
        <begin position="85"/>
        <end position="108"/>
    </location>
</feature>
<feature type="non-terminal residue" evidence="3">
    <location>
        <position position="201"/>
    </location>
</feature>
<organism evidence="3 4">
    <name type="scientific">Haematococcus lacustris</name>
    <name type="common">Green alga</name>
    <name type="synonym">Haematococcus pluvialis</name>
    <dbReference type="NCBI Taxonomy" id="44745"/>
    <lineage>
        <taxon>Eukaryota</taxon>
        <taxon>Viridiplantae</taxon>
        <taxon>Chlorophyta</taxon>
        <taxon>core chlorophytes</taxon>
        <taxon>Chlorophyceae</taxon>
        <taxon>CS clade</taxon>
        <taxon>Chlamydomonadales</taxon>
        <taxon>Haematococcaceae</taxon>
        <taxon>Haematococcus</taxon>
    </lineage>
</organism>
<feature type="non-terminal residue" evidence="3">
    <location>
        <position position="1"/>
    </location>
</feature>
<dbReference type="EMBL" id="BLLF01000039">
    <property type="protein sequence ID" value="GFH06439.1"/>
    <property type="molecule type" value="Genomic_DNA"/>
</dbReference>
<keyword evidence="2" id="KW-0812">Transmembrane</keyword>
<keyword evidence="2" id="KW-1133">Transmembrane helix</keyword>